<evidence type="ECO:0000313" key="2">
    <source>
        <dbReference type="Proteomes" id="UP000052946"/>
    </source>
</evidence>
<protein>
    <submittedName>
        <fullName evidence="1">CTP synthase</fullName>
    </submittedName>
</protein>
<dbReference type="InterPro" id="IPR046208">
    <property type="entry name" value="DUF6241"/>
</dbReference>
<evidence type="ECO:0000313" key="1">
    <source>
        <dbReference type="EMBL" id="GAQ19460.1"/>
    </source>
</evidence>
<sequence length="60" mass="6970">MFPIKKSTLLGILEDWKNGDFTNAVRDHNSFWTYQNGTVEKATARLATSEEIEYVENNFQ</sequence>
<dbReference type="EMBL" id="BBXV01000046">
    <property type="protein sequence ID" value="GAQ19460.1"/>
    <property type="molecule type" value="Genomic_DNA"/>
</dbReference>
<dbReference type="AlphaFoldDB" id="A0A0U9HHG9"/>
<comment type="caution">
    <text evidence="1">The sequence shown here is derived from an EMBL/GenBank/DDBJ whole genome shotgun (WGS) entry which is preliminary data.</text>
</comment>
<reference evidence="1 2" key="2">
    <citation type="journal article" date="2016" name="Genome Announc.">
        <title>Draft Genome Sequence of Oceanobacillus picturae Heshi-B3, Isolated from Fermented Rice Bran in a Traditional Japanese Seafood Dish.</title>
        <authorList>
            <person name="Akuzawa S."/>
            <person name="Nagaoka J."/>
            <person name="Kanekatsu M."/>
            <person name="Kanesaki Y."/>
            <person name="Suzuki T."/>
        </authorList>
    </citation>
    <scope>NUCLEOTIDE SEQUENCE [LARGE SCALE GENOMIC DNA]</scope>
    <source>
        <strain evidence="1 2">Heshi-B3</strain>
    </source>
</reference>
<reference evidence="2" key="1">
    <citation type="submission" date="2015-07" db="EMBL/GenBank/DDBJ databases">
        <title>Draft Genome Sequence of Oceanobacillus picturae Heshi-B3 that Was Isolated from Fermented Rice Bran with Aging Salted Mackerel, Which Was Named Heshiko as Traditional Fermented Seafood in Japan.</title>
        <authorList>
            <person name="Akuzawa S."/>
            <person name="Nakagawa J."/>
            <person name="Kanekatsu T."/>
            <person name="Kanesaki Y."/>
            <person name="Suzuki T."/>
        </authorList>
    </citation>
    <scope>NUCLEOTIDE SEQUENCE [LARGE SCALE GENOMIC DNA]</scope>
    <source>
        <strain evidence="2">Heshi-B3</strain>
    </source>
</reference>
<dbReference type="Proteomes" id="UP000052946">
    <property type="component" value="Unassembled WGS sequence"/>
</dbReference>
<organism evidence="1 2">
    <name type="scientific">Oceanobacillus picturae</name>
    <dbReference type="NCBI Taxonomy" id="171693"/>
    <lineage>
        <taxon>Bacteria</taxon>
        <taxon>Bacillati</taxon>
        <taxon>Bacillota</taxon>
        <taxon>Bacilli</taxon>
        <taxon>Bacillales</taxon>
        <taxon>Bacillaceae</taxon>
        <taxon>Oceanobacillus</taxon>
    </lineage>
</organism>
<dbReference type="Pfam" id="PF19754">
    <property type="entry name" value="DUF6241"/>
    <property type="match status" value="1"/>
</dbReference>
<gene>
    <name evidence="1" type="ORF">OPHB3_3429</name>
</gene>
<dbReference type="RefSeq" id="WP_058951087.1">
    <property type="nucleotide sequence ID" value="NZ_BBXV01000046.1"/>
</dbReference>
<accession>A0A0U9HHG9</accession>
<proteinExistence type="predicted"/>
<name>A0A0U9HHG9_9BACI</name>